<feature type="transmembrane region" description="Helical" evidence="1">
    <location>
        <begin position="91"/>
        <end position="114"/>
    </location>
</feature>
<keyword evidence="3" id="KW-1185">Reference proteome</keyword>
<proteinExistence type="predicted"/>
<evidence type="ECO:0000256" key="1">
    <source>
        <dbReference type="SAM" id="Phobius"/>
    </source>
</evidence>
<keyword evidence="1" id="KW-0812">Transmembrane</keyword>
<feature type="transmembrane region" description="Helical" evidence="1">
    <location>
        <begin position="61"/>
        <end position="79"/>
    </location>
</feature>
<keyword evidence="1" id="KW-1133">Transmembrane helix</keyword>
<keyword evidence="1" id="KW-0472">Membrane</keyword>
<name>A0A1M6MJH2_9BACT</name>
<protein>
    <submittedName>
        <fullName evidence="2">Uncharacterized protein</fullName>
    </submittedName>
</protein>
<accession>A0A1M6MJH2</accession>
<dbReference type="STRING" id="1121955.SAMN02745146_0290"/>
<reference evidence="2 3" key="1">
    <citation type="submission" date="2016-11" db="EMBL/GenBank/DDBJ databases">
        <authorList>
            <person name="Jaros S."/>
            <person name="Januszkiewicz K."/>
            <person name="Wedrychowicz H."/>
        </authorList>
    </citation>
    <scope>NUCLEOTIDE SEQUENCE [LARGE SCALE GENOMIC DNA]</scope>
    <source>
        <strain evidence="2 3">DSM 21074</strain>
    </source>
</reference>
<gene>
    <name evidence="2" type="ORF">SAMN02745146_0290</name>
</gene>
<feature type="transmembrane region" description="Helical" evidence="1">
    <location>
        <begin position="35"/>
        <end position="55"/>
    </location>
</feature>
<dbReference type="OrthoDB" id="670335at2"/>
<organism evidence="2 3">
    <name type="scientific">Hymenobacter daecheongensis DSM 21074</name>
    <dbReference type="NCBI Taxonomy" id="1121955"/>
    <lineage>
        <taxon>Bacteria</taxon>
        <taxon>Pseudomonadati</taxon>
        <taxon>Bacteroidota</taxon>
        <taxon>Cytophagia</taxon>
        <taxon>Cytophagales</taxon>
        <taxon>Hymenobacteraceae</taxon>
        <taxon>Hymenobacter</taxon>
    </lineage>
</organism>
<dbReference type="AlphaFoldDB" id="A0A1M6MJH2"/>
<feature type="transmembrane region" description="Helical" evidence="1">
    <location>
        <begin position="168"/>
        <end position="186"/>
    </location>
</feature>
<feature type="transmembrane region" description="Helical" evidence="1">
    <location>
        <begin position="145"/>
        <end position="162"/>
    </location>
</feature>
<dbReference type="RefSeq" id="WP_073112655.1">
    <property type="nucleotide sequence ID" value="NZ_FQYN01000013.1"/>
</dbReference>
<sequence>METTEKPLTGPESLLIIQQMIQAAKEDLSDNSFDLLFWGWLVMVASLAHYMLLLAHFDKPWLPWALMPLGGVVSGIYHYRQEKRRTARTPLSDFMSFLWIGFSVLLIIVLGVGMRYGWQQAYPLLIALYGLGTFVSGGALRFRPLVYGGAACWLLATAAFLVPFPTQLLLVAAAVLVSYIIPGHLLKARFRRGRAV</sequence>
<evidence type="ECO:0000313" key="2">
    <source>
        <dbReference type="EMBL" id="SHJ83433.1"/>
    </source>
</evidence>
<dbReference type="Proteomes" id="UP000184418">
    <property type="component" value="Unassembled WGS sequence"/>
</dbReference>
<dbReference type="EMBL" id="FQYN01000013">
    <property type="protein sequence ID" value="SHJ83433.1"/>
    <property type="molecule type" value="Genomic_DNA"/>
</dbReference>
<evidence type="ECO:0000313" key="3">
    <source>
        <dbReference type="Proteomes" id="UP000184418"/>
    </source>
</evidence>
<feature type="transmembrane region" description="Helical" evidence="1">
    <location>
        <begin position="120"/>
        <end position="140"/>
    </location>
</feature>